<keyword evidence="8" id="KW-1185">Reference proteome</keyword>
<feature type="coiled-coil region" evidence="2">
    <location>
        <begin position="137"/>
        <end position="164"/>
    </location>
</feature>
<accession>A0A369VSD9</accession>
<dbReference type="Gene3D" id="2.40.30.170">
    <property type="match status" value="1"/>
</dbReference>
<feature type="transmembrane region" description="Helical" evidence="3">
    <location>
        <begin position="28"/>
        <end position="46"/>
    </location>
</feature>
<sequence length="397" mass="41397">MNYEAAQIGSEPRYELTGPETPRRRRRWVIAAVVVIVLAALAFFFLRGGKHDGGKAGAPAAQRGGEQLPSVSVAVPGRHLVARVVTATGNLAARREMPVGVAGEGGMVTRVLVEPGQWVGAGQVLATVDRQVQAQTAQSLAAQINVARADAEIAQQEYERAQQLVDRGFISKADLQRKGATLSAAQARVRVAQASLSEQRARNGRLDIRAPAAGLVLTRSVEPGQIVSSGSGALFRMAKGGEMEMRAQLAEGDLAGMRVGAQANVTPVGSSKAFPGQVWQVSPIIDPQTRQGIARVALKFAPELRPGGFAQAAIKSGAANLPQLPNSAIQSDAAGNYVYVIGDGDKVVRRAVTVGEVSDAGVSVASGLTGQERVVLSAGAFLSEGQKVKPVLQKRGG</sequence>
<proteinExistence type="inferred from homology"/>
<evidence type="ECO:0000256" key="2">
    <source>
        <dbReference type="SAM" id="Coils"/>
    </source>
</evidence>
<dbReference type="InterPro" id="IPR058792">
    <property type="entry name" value="Beta-barrel_RND_2"/>
</dbReference>
<feature type="domain" description="CzcB-like barrel-sandwich hybrid" evidence="5">
    <location>
        <begin position="105"/>
        <end position="231"/>
    </location>
</feature>
<dbReference type="SUPFAM" id="SSF111369">
    <property type="entry name" value="HlyD-like secretion proteins"/>
    <property type="match status" value="1"/>
</dbReference>
<dbReference type="Proteomes" id="UP000253918">
    <property type="component" value="Unassembled WGS sequence"/>
</dbReference>
<dbReference type="InterPro" id="IPR058647">
    <property type="entry name" value="BSH_CzcB-like"/>
</dbReference>
<dbReference type="Pfam" id="PF25973">
    <property type="entry name" value="BSH_CzcB"/>
    <property type="match status" value="1"/>
</dbReference>
<evidence type="ECO:0000313" key="7">
    <source>
        <dbReference type="EMBL" id="RDE04943.1"/>
    </source>
</evidence>
<name>A0A369VSD9_9SPHN</name>
<comment type="similarity">
    <text evidence="1">Belongs to the membrane fusion protein (MFP) (TC 8.A.1) family.</text>
</comment>
<evidence type="ECO:0000313" key="8">
    <source>
        <dbReference type="Proteomes" id="UP000253918"/>
    </source>
</evidence>
<evidence type="ECO:0000256" key="3">
    <source>
        <dbReference type="SAM" id="Phobius"/>
    </source>
</evidence>
<gene>
    <name evidence="7" type="ORF">DVW87_15380</name>
</gene>
<evidence type="ECO:0000259" key="6">
    <source>
        <dbReference type="Pfam" id="PF25989"/>
    </source>
</evidence>
<dbReference type="AlphaFoldDB" id="A0A369VSD9"/>
<dbReference type="PANTHER" id="PTHR30469:SF15">
    <property type="entry name" value="HLYD FAMILY OF SECRETION PROTEINS"/>
    <property type="match status" value="1"/>
</dbReference>
<keyword evidence="3" id="KW-1133">Transmembrane helix</keyword>
<evidence type="ECO:0000256" key="1">
    <source>
        <dbReference type="ARBA" id="ARBA00009477"/>
    </source>
</evidence>
<dbReference type="EMBL" id="QQNB01000003">
    <property type="protein sequence ID" value="RDE04943.1"/>
    <property type="molecule type" value="Genomic_DNA"/>
</dbReference>
<dbReference type="NCBIfam" id="TIGR01730">
    <property type="entry name" value="RND_mfp"/>
    <property type="match status" value="1"/>
</dbReference>
<keyword evidence="3" id="KW-0472">Membrane</keyword>
<feature type="domain" description="CusB-like beta-barrel" evidence="4">
    <location>
        <begin position="246"/>
        <end position="316"/>
    </location>
</feature>
<organism evidence="7 8">
    <name type="scientific">Sphingomonas aracearum</name>
    <dbReference type="NCBI Taxonomy" id="2283317"/>
    <lineage>
        <taxon>Bacteria</taxon>
        <taxon>Pseudomonadati</taxon>
        <taxon>Pseudomonadota</taxon>
        <taxon>Alphaproteobacteria</taxon>
        <taxon>Sphingomonadales</taxon>
        <taxon>Sphingomonadaceae</taxon>
        <taxon>Sphingomonas</taxon>
    </lineage>
</organism>
<dbReference type="PANTHER" id="PTHR30469">
    <property type="entry name" value="MULTIDRUG RESISTANCE PROTEIN MDTA"/>
    <property type="match status" value="1"/>
</dbReference>
<evidence type="ECO:0000259" key="5">
    <source>
        <dbReference type="Pfam" id="PF25973"/>
    </source>
</evidence>
<dbReference type="RefSeq" id="WP_114688679.1">
    <property type="nucleotide sequence ID" value="NZ_QQNB01000003.1"/>
</dbReference>
<dbReference type="Gene3D" id="2.40.420.20">
    <property type="match status" value="1"/>
</dbReference>
<dbReference type="GO" id="GO:1990281">
    <property type="term" value="C:efflux pump complex"/>
    <property type="evidence" value="ECO:0007669"/>
    <property type="project" value="TreeGrafter"/>
</dbReference>
<reference evidence="7 8" key="1">
    <citation type="submission" date="2018-07" db="EMBL/GenBank/DDBJ databases">
        <title>a novel species of Sphingomonas isolated from the rhizosphere soil of Araceae plant.</title>
        <authorList>
            <person name="Zhiyong W."/>
            <person name="Qinglan Z."/>
            <person name="Zhiwei F."/>
            <person name="Ding X."/>
            <person name="Gejiao W."/>
            <person name="Shixue Z."/>
        </authorList>
    </citation>
    <scope>NUCLEOTIDE SEQUENCE [LARGE SCALE GENOMIC DNA]</scope>
    <source>
        <strain evidence="7 8">WZY 27</strain>
    </source>
</reference>
<dbReference type="Pfam" id="PF25989">
    <property type="entry name" value="YknX_C"/>
    <property type="match status" value="1"/>
</dbReference>
<feature type="domain" description="YknX-like C-terminal permuted SH3-like" evidence="6">
    <location>
        <begin position="323"/>
        <end position="389"/>
    </location>
</feature>
<keyword evidence="3" id="KW-0812">Transmembrane</keyword>
<protein>
    <submittedName>
        <fullName evidence="7">Efflux RND transporter periplasmic adaptor subunit</fullName>
    </submittedName>
</protein>
<dbReference type="Pfam" id="PF25954">
    <property type="entry name" value="Beta-barrel_RND_2"/>
    <property type="match status" value="1"/>
</dbReference>
<keyword evidence="2" id="KW-0175">Coiled coil</keyword>
<dbReference type="InterPro" id="IPR006143">
    <property type="entry name" value="RND_pump_MFP"/>
</dbReference>
<dbReference type="OrthoDB" id="7422354at2"/>
<dbReference type="Gene3D" id="1.10.287.470">
    <property type="entry name" value="Helix hairpin bin"/>
    <property type="match status" value="1"/>
</dbReference>
<dbReference type="InterPro" id="IPR058637">
    <property type="entry name" value="YknX-like_C"/>
</dbReference>
<dbReference type="Gene3D" id="2.40.50.100">
    <property type="match status" value="1"/>
</dbReference>
<evidence type="ECO:0000259" key="4">
    <source>
        <dbReference type="Pfam" id="PF25954"/>
    </source>
</evidence>
<comment type="caution">
    <text evidence="7">The sequence shown here is derived from an EMBL/GenBank/DDBJ whole genome shotgun (WGS) entry which is preliminary data.</text>
</comment>
<dbReference type="GO" id="GO:0015562">
    <property type="term" value="F:efflux transmembrane transporter activity"/>
    <property type="evidence" value="ECO:0007669"/>
    <property type="project" value="TreeGrafter"/>
</dbReference>